<evidence type="ECO:0000313" key="3">
    <source>
        <dbReference type="Proteomes" id="UP000324222"/>
    </source>
</evidence>
<reference evidence="2 3" key="1">
    <citation type="submission" date="2019-05" db="EMBL/GenBank/DDBJ databases">
        <title>Another draft genome of Portunus trituberculatus and its Hox gene families provides insights of decapod evolution.</title>
        <authorList>
            <person name="Jeong J.-H."/>
            <person name="Song I."/>
            <person name="Kim S."/>
            <person name="Choi T."/>
            <person name="Kim D."/>
            <person name="Ryu S."/>
            <person name="Kim W."/>
        </authorList>
    </citation>
    <scope>NUCLEOTIDE SEQUENCE [LARGE SCALE GENOMIC DNA]</scope>
    <source>
        <tissue evidence="2">Muscle</tissue>
    </source>
</reference>
<proteinExistence type="predicted"/>
<organism evidence="2 3">
    <name type="scientific">Portunus trituberculatus</name>
    <name type="common">Swimming crab</name>
    <name type="synonym">Neptunus trituberculatus</name>
    <dbReference type="NCBI Taxonomy" id="210409"/>
    <lineage>
        <taxon>Eukaryota</taxon>
        <taxon>Metazoa</taxon>
        <taxon>Ecdysozoa</taxon>
        <taxon>Arthropoda</taxon>
        <taxon>Crustacea</taxon>
        <taxon>Multicrustacea</taxon>
        <taxon>Malacostraca</taxon>
        <taxon>Eumalacostraca</taxon>
        <taxon>Eucarida</taxon>
        <taxon>Decapoda</taxon>
        <taxon>Pleocyemata</taxon>
        <taxon>Brachyura</taxon>
        <taxon>Eubrachyura</taxon>
        <taxon>Portunoidea</taxon>
        <taxon>Portunidae</taxon>
        <taxon>Portuninae</taxon>
        <taxon>Portunus</taxon>
    </lineage>
</organism>
<evidence type="ECO:0000256" key="1">
    <source>
        <dbReference type="SAM" id="MobiDB-lite"/>
    </source>
</evidence>
<dbReference type="EMBL" id="VSRR010070876">
    <property type="protein sequence ID" value="MPC86233.1"/>
    <property type="molecule type" value="Genomic_DNA"/>
</dbReference>
<feature type="compositionally biased region" description="Basic and acidic residues" evidence="1">
    <location>
        <begin position="11"/>
        <end position="36"/>
    </location>
</feature>
<dbReference type="OrthoDB" id="2152680at2759"/>
<comment type="caution">
    <text evidence="2">The sequence shown here is derived from an EMBL/GenBank/DDBJ whole genome shotgun (WGS) entry which is preliminary data.</text>
</comment>
<accession>A0A5B7IV87</accession>
<protein>
    <submittedName>
        <fullName evidence="2">Uncharacterized protein</fullName>
    </submittedName>
</protein>
<evidence type="ECO:0000313" key="2">
    <source>
        <dbReference type="EMBL" id="MPC86233.1"/>
    </source>
</evidence>
<dbReference type="Proteomes" id="UP000324222">
    <property type="component" value="Unassembled WGS sequence"/>
</dbReference>
<gene>
    <name evidence="2" type="ORF">E2C01_081054</name>
</gene>
<sequence>MAGGYTLLNDPAEREKDKKTNGGNMEGEKEPLRVPDDTLTPELTCVPPDPPRDLISVFVVTFDPKEGTWRQVRSSWAKLWELFSNY</sequence>
<dbReference type="AlphaFoldDB" id="A0A5B7IV87"/>
<feature type="region of interest" description="Disordered" evidence="1">
    <location>
        <begin position="1"/>
        <end position="47"/>
    </location>
</feature>
<keyword evidence="3" id="KW-1185">Reference proteome</keyword>
<name>A0A5B7IV87_PORTR</name>